<dbReference type="EMBL" id="WMEQ01000026">
    <property type="protein sequence ID" value="MYL36044.1"/>
    <property type="molecule type" value="Genomic_DNA"/>
</dbReference>
<reference evidence="2 3" key="1">
    <citation type="submission" date="2019-11" db="EMBL/GenBank/DDBJ databases">
        <title>Genome sequences of 17 halophilic strains isolated from different environments.</title>
        <authorList>
            <person name="Furrow R.E."/>
        </authorList>
    </citation>
    <scope>NUCLEOTIDE SEQUENCE [LARGE SCALE GENOMIC DNA]</scope>
    <source>
        <strain evidence="2 3">22514_16_FS</strain>
    </source>
</reference>
<proteinExistence type="predicted"/>
<dbReference type="PANTHER" id="PTHR13696">
    <property type="entry name" value="P-LOOP CONTAINING NUCLEOSIDE TRIPHOSPHATE HYDROLASE"/>
    <property type="match status" value="1"/>
</dbReference>
<evidence type="ECO:0000313" key="3">
    <source>
        <dbReference type="Proteomes" id="UP000468638"/>
    </source>
</evidence>
<name>A0A6I5A6U2_9BACI</name>
<dbReference type="OrthoDB" id="9815116at2"/>
<dbReference type="Gene3D" id="3.40.50.300">
    <property type="entry name" value="P-loop containing nucleotide triphosphate hydrolases"/>
    <property type="match status" value="1"/>
</dbReference>
<dbReference type="AlphaFoldDB" id="A0A6I5A6U2"/>
<dbReference type="PANTHER" id="PTHR13696:SF99">
    <property type="entry name" value="COBYRINIC ACID AC-DIAMIDE SYNTHASE"/>
    <property type="match status" value="1"/>
</dbReference>
<dbReference type="SUPFAM" id="SSF52540">
    <property type="entry name" value="P-loop containing nucleoside triphosphate hydrolases"/>
    <property type="match status" value="1"/>
</dbReference>
<accession>A0A6I5A6U2</accession>
<comment type="caution">
    <text evidence="2">The sequence shown here is derived from an EMBL/GenBank/DDBJ whole genome shotgun (WGS) entry which is preliminary data.</text>
</comment>
<sequence length="255" mass="28833">MTKVISIGIQKGGVGKSTTSSILAYHLKEKGNRVLCVDMDGQGNYTQLLTGEDDIYQFKDTTIHDAIINGDASPYILKIDENLHLLAGDENVNTLAPHFYLNLNGQFHHVLNKALEPIKNQYDYIIIDNPPQLGELSIISLTSSDYVLIMFETSKFCYNSLKSYLETIKTVQERVNPNLKIAGILRSMIDGRRSDNKYFSELVEEEYKELCFNSVIKRSAVVGRVPALGLVSNPEIKNVMRSYKEFLKEFDKNVI</sequence>
<evidence type="ECO:0000313" key="2">
    <source>
        <dbReference type="EMBL" id="MYL36044.1"/>
    </source>
</evidence>
<dbReference type="RefSeq" id="WP_160910343.1">
    <property type="nucleotide sequence ID" value="NZ_WMEQ01000026.1"/>
</dbReference>
<gene>
    <name evidence="2" type="ORF">GLW05_20955</name>
</gene>
<dbReference type="CDD" id="cd02042">
    <property type="entry name" value="ParAB_family"/>
    <property type="match status" value="1"/>
</dbReference>
<dbReference type="Proteomes" id="UP000468638">
    <property type="component" value="Unassembled WGS sequence"/>
</dbReference>
<dbReference type="InterPro" id="IPR025669">
    <property type="entry name" value="AAA_dom"/>
</dbReference>
<dbReference type="InterPro" id="IPR027417">
    <property type="entry name" value="P-loop_NTPase"/>
</dbReference>
<feature type="domain" description="AAA" evidence="1">
    <location>
        <begin position="2"/>
        <end position="181"/>
    </location>
</feature>
<organism evidence="2 3">
    <name type="scientific">Pontibacillus yanchengensis</name>
    <dbReference type="NCBI Taxonomy" id="462910"/>
    <lineage>
        <taxon>Bacteria</taxon>
        <taxon>Bacillati</taxon>
        <taxon>Bacillota</taxon>
        <taxon>Bacilli</taxon>
        <taxon>Bacillales</taxon>
        <taxon>Bacillaceae</taxon>
        <taxon>Pontibacillus</taxon>
    </lineage>
</organism>
<protein>
    <submittedName>
        <fullName evidence="2">AAA family ATPase</fullName>
    </submittedName>
</protein>
<evidence type="ECO:0000259" key="1">
    <source>
        <dbReference type="Pfam" id="PF13614"/>
    </source>
</evidence>
<dbReference type="Pfam" id="PF13614">
    <property type="entry name" value="AAA_31"/>
    <property type="match status" value="1"/>
</dbReference>
<dbReference type="InterPro" id="IPR050678">
    <property type="entry name" value="DNA_Partitioning_ATPase"/>
</dbReference>